<gene>
    <name evidence="1" type="ORF">LK12_14265</name>
</gene>
<dbReference type="AlphaFoldDB" id="A0A0B1ZRH9"/>
<accession>A0A0B1ZRH9</accession>
<dbReference type="STRING" id="1348853.LK12_14265"/>
<dbReference type="RefSeq" id="WP_039284920.1">
    <property type="nucleotide sequence ID" value="NZ_JTDI01000003.1"/>
</dbReference>
<dbReference type="Proteomes" id="UP000031057">
    <property type="component" value="Unassembled WGS sequence"/>
</dbReference>
<name>A0A0B1ZRH9_9SPHN</name>
<sequence>MKNSYETAKAFALDFGRTEYALKRSGYIRKNKDVAEADWDSFASDLGADFFAHIVEKAIAKTLIGDPPRRLMADMTWSPEKTSPLTNVHELIVQGVCRVRNSFLHGEKFTGGPEGQWDRDLALVKEAHAVLTEAMACGHLTHN</sequence>
<organism evidence="1 2">
    <name type="scientific">Novosphingobium malaysiense</name>
    <dbReference type="NCBI Taxonomy" id="1348853"/>
    <lineage>
        <taxon>Bacteria</taxon>
        <taxon>Pseudomonadati</taxon>
        <taxon>Pseudomonadota</taxon>
        <taxon>Alphaproteobacteria</taxon>
        <taxon>Sphingomonadales</taxon>
        <taxon>Sphingomonadaceae</taxon>
        <taxon>Novosphingobium</taxon>
    </lineage>
</organism>
<reference evidence="1 2" key="1">
    <citation type="submission" date="2014-10" db="EMBL/GenBank/DDBJ databases">
        <title>Genome sequence of Novosphingobium malaysiense MUSC 273(T).</title>
        <authorList>
            <person name="Lee L.-H."/>
        </authorList>
    </citation>
    <scope>NUCLEOTIDE SEQUENCE [LARGE SCALE GENOMIC DNA]</scope>
    <source>
        <strain evidence="1 2">MUSC 273</strain>
    </source>
</reference>
<protein>
    <submittedName>
        <fullName evidence="1">Uncharacterized protein</fullName>
    </submittedName>
</protein>
<dbReference type="EMBL" id="JTDI01000003">
    <property type="protein sequence ID" value="KHK91889.1"/>
    <property type="molecule type" value="Genomic_DNA"/>
</dbReference>
<keyword evidence="2" id="KW-1185">Reference proteome</keyword>
<evidence type="ECO:0000313" key="2">
    <source>
        <dbReference type="Proteomes" id="UP000031057"/>
    </source>
</evidence>
<comment type="caution">
    <text evidence="1">The sequence shown here is derived from an EMBL/GenBank/DDBJ whole genome shotgun (WGS) entry which is preliminary data.</text>
</comment>
<evidence type="ECO:0000313" key="1">
    <source>
        <dbReference type="EMBL" id="KHK91889.1"/>
    </source>
</evidence>
<proteinExistence type="predicted"/>
<dbReference type="OrthoDB" id="1442157at2"/>